<dbReference type="EMBL" id="CP040324">
    <property type="protein sequence ID" value="QHB28860.1"/>
    <property type="molecule type" value="Genomic_DNA"/>
</dbReference>
<sequence>MIDPTTGMKAGERYSVENVERAHQFPGFFLDGKYYLGPELLTAVGWLEGKRFIYDNLDATGQPIFPDRAAGDIDDLTLTLVDGTALKLNRLEVSAMNEEVEAIAQSNPDIPRYRSPGAVESPDNLRAPQGRPQGLEGVGLTRKDKIPLLLSAAAIGFLTGLLITHAQRRRR</sequence>
<dbReference type="Proteomes" id="UP000464593">
    <property type="component" value="Chromosome"/>
</dbReference>
<feature type="transmembrane region" description="Helical" evidence="2">
    <location>
        <begin position="146"/>
        <end position="166"/>
    </location>
</feature>
<keyword evidence="2" id="KW-0472">Membrane</keyword>
<reference evidence="3 4" key="1">
    <citation type="submission" date="2019-05" db="EMBL/GenBank/DDBJ databases">
        <title>Complete genome sequence of Pseudomonas Pseudomonas resinovorans.</title>
        <authorList>
            <person name="Chen H.-P."/>
        </authorList>
    </citation>
    <scope>NUCLEOTIDE SEQUENCE [LARGE SCALE GENOMIC DNA]</scope>
    <source>
        <strain evidence="3 4">TCU-CK1</strain>
    </source>
</reference>
<proteinExistence type="predicted"/>
<organism evidence="3 4">
    <name type="scientific">Pseudomonas monteilii</name>
    <dbReference type="NCBI Taxonomy" id="76759"/>
    <lineage>
        <taxon>Bacteria</taxon>
        <taxon>Pseudomonadati</taxon>
        <taxon>Pseudomonadota</taxon>
        <taxon>Gammaproteobacteria</taxon>
        <taxon>Pseudomonadales</taxon>
        <taxon>Pseudomonadaceae</taxon>
        <taxon>Pseudomonas</taxon>
    </lineage>
</organism>
<protein>
    <submittedName>
        <fullName evidence="3">Short-chain dehydrogenase</fullName>
    </submittedName>
</protein>
<name>A0AAE6REV7_9PSED</name>
<evidence type="ECO:0000256" key="1">
    <source>
        <dbReference type="SAM" id="MobiDB-lite"/>
    </source>
</evidence>
<evidence type="ECO:0000256" key="2">
    <source>
        <dbReference type="SAM" id="Phobius"/>
    </source>
</evidence>
<accession>A0AAE6REV7</accession>
<keyword evidence="2" id="KW-0812">Transmembrane</keyword>
<feature type="region of interest" description="Disordered" evidence="1">
    <location>
        <begin position="107"/>
        <end position="138"/>
    </location>
</feature>
<keyword evidence="2" id="KW-1133">Transmembrane helix</keyword>
<evidence type="ECO:0000313" key="4">
    <source>
        <dbReference type="Proteomes" id="UP000464593"/>
    </source>
</evidence>
<gene>
    <name evidence="3" type="ORF">TCK1_3514</name>
</gene>
<dbReference type="AlphaFoldDB" id="A0AAE6REV7"/>
<evidence type="ECO:0000313" key="3">
    <source>
        <dbReference type="EMBL" id="QHB28860.1"/>
    </source>
</evidence>